<comment type="similarity">
    <text evidence="1">Belongs to the methyltransferase superfamily.</text>
</comment>
<evidence type="ECO:0000256" key="8">
    <source>
        <dbReference type="ARBA" id="ARBA00059299"/>
    </source>
</evidence>
<name>A0A3M6T6M4_POCDA</name>
<dbReference type="AlphaFoldDB" id="A0A3M6T6M4"/>
<dbReference type="STRING" id="46731.A0A3M6T6M4"/>
<dbReference type="OrthoDB" id="411785at2759"/>
<protein>
    <recommendedName>
        <fullName evidence="9">EEF1A lysine methyltransferase 4</fullName>
    </recommendedName>
</protein>
<keyword evidence="2" id="KW-0597">Phosphoprotein</keyword>
<dbReference type="InterPro" id="IPR025714">
    <property type="entry name" value="Methyltranfer_dom"/>
</dbReference>
<keyword evidence="3" id="KW-0489">Methyltransferase</keyword>
<dbReference type="PANTHER" id="PTHR12176:SF80">
    <property type="entry name" value="EEF1A LYSINE METHYLTRANSFERASE 4"/>
    <property type="match status" value="1"/>
</dbReference>
<dbReference type="Gene3D" id="3.40.50.150">
    <property type="entry name" value="Vaccinia Virus protein VP39"/>
    <property type="match status" value="1"/>
</dbReference>
<evidence type="ECO:0000313" key="12">
    <source>
        <dbReference type="Proteomes" id="UP000275408"/>
    </source>
</evidence>
<feature type="domain" description="Methyltransferase" evidence="10">
    <location>
        <begin position="60"/>
        <end position="177"/>
    </location>
</feature>
<evidence type="ECO:0000256" key="2">
    <source>
        <dbReference type="ARBA" id="ARBA00022553"/>
    </source>
</evidence>
<dbReference type="InterPro" id="IPR051419">
    <property type="entry name" value="Lys/N-term_MeTrsfase_sf"/>
</dbReference>
<evidence type="ECO:0000256" key="3">
    <source>
        <dbReference type="ARBA" id="ARBA00022603"/>
    </source>
</evidence>
<sequence>MAEALQRVILRRAMDLPEKNSSYKQQEYWDRRFSKEDNFEWCKSYKDFEHLINEHVNRSDRILILGCGNSSLSEDMYRDGYRNIVNIDFSAVVIENMKRKCKDLTEMQWMVMDMTNMTFPEGSFEVIIEKATLDALMVEERDPWNPTGDIRNSMDCVLSQVSKILKDGGRFISVTFSQPHFRKPFLAKLQYNWSISQQTFGESFHFFFYVMEKGRPMSDEDKELEIYVENKTKHDKDNKGENEPCCRVAEDTEDFLFYVAL</sequence>
<dbReference type="InterPro" id="IPR029063">
    <property type="entry name" value="SAM-dependent_MTases_sf"/>
</dbReference>
<dbReference type="EMBL" id="RCHS01004197">
    <property type="protein sequence ID" value="RMX37066.1"/>
    <property type="molecule type" value="Genomic_DNA"/>
</dbReference>
<proteinExistence type="inferred from homology"/>
<comment type="function">
    <text evidence="8">Protein-lysine methyltransferase that efficiently catalyzes three successive methylations on 'Lys-36' in eukaryotic translation elongation factor 1 alpha (EEF1A1 or EEF1A2).</text>
</comment>
<evidence type="ECO:0000256" key="4">
    <source>
        <dbReference type="ARBA" id="ARBA00022679"/>
    </source>
</evidence>
<comment type="catalytic activity">
    <reaction evidence="6">
        <text>N(6)-methyl-L-lysyl-[protein] + S-adenosyl-L-methionine = N(6),N(6)-dimethyl-L-lysyl-[protein] + S-adenosyl-L-homocysteine + H(+)</text>
        <dbReference type="Rhea" id="RHEA:54196"/>
        <dbReference type="Rhea" id="RHEA-COMP:13053"/>
        <dbReference type="Rhea" id="RHEA-COMP:13827"/>
        <dbReference type="ChEBI" id="CHEBI:15378"/>
        <dbReference type="ChEBI" id="CHEBI:57856"/>
        <dbReference type="ChEBI" id="CHEBI:59789"/>
        <dbReference type="ChEBI" id="CHEBI:61929"/>
        <dbReference type="ChEBI" id="CHEBI:61976"/>
    </reaction>
</comment>
<dbReference type="PANTHER" id="PTHR12176">
    <property type="entry name" value="SAM-DEPENDENT METHYLTRANSFERASE SUPERFAMILY PROTEIN"/>
    <property type="match status" value="1"/>
</dbReference>
<evidence type="ECO:0000256" key="5">
    <source>
        <dbReference type="ARBA" id="ARBA00022691"/>
    </source>
</evidence>
<keyword evidence="5" id="KW-0949">S-adenosyl-L-methionine</keyword>
<gene>
    <name evidence="11" type="ORF">pdam_00016449</name>
</gene>
<dbReference type="SUPFAM" id="SSF53335">
    <property type="entry name" value="S-adenosyl-L-methionine-dependent methyltransferases"/>
    <property type="match status" value="1"/>
</dbReference>
<evidence type="ECO:0000256" key="6">
    <source>
        <dbReference type="ARBA" id="ARBA00048653"/>
    </source>
</evidence>
<evidence type="ECO:0000259" key="10">
    <source>
        <dbReference type="Pfam" id="PF13847"/>
    </source>
</evidence>
<dbReference type="FunFam" id="3.40.50.150:FF:000111">
    <property type="entry name" value="EEF1A lysine methyltransferase 4"/>
    <property type="match status" value="1"/>
</dbReference>
<comment type="catalytic activity">
    <reaction evidence="7">
        <text>N(6),N(6)-dimethyl-L-lysyl-[protein] + S-adenosyl-L-methionine = N(6),N(6),N(6)-trimethyl-L-lysyl-[protein] + S-adenosyl-L-homocysteine + H(+)</text>
        <dbReference type="Rhea" id="RHEA:54200"/>
        <dbReference type="Rhea" id="RHEA-COMP:13826"/>
        <dbReference type="Rhea" id="RHEA-COMP:13827"/>
        <dbReference type="ChEBI" id="CHEBI:15378"/>
        <dbReference type="ChEBI" id="CHEBI:57856"/>
        <dbReference type="ChEBI" id="CHEBI:59789"/>
        <dbReference type="ChEBI" id="CHEBI:61961"/>
        <dbReference type="ChEBI" id="CHEBI:61976"/>
    </reaction>
</comment>
<reference evidence="11 12" key="1">
    <citation type="journal article" date="2018" name="Sci. Rep.">
        <title>Comparative analysis of the Pocillopora damicornis genome highlights role of immune system in coral evolution.</title>
        <authorList>
            <person name="Cunning R."/>
            <person name="Bay R.A."/>
            <person name="Gillette P."/>
            <person name="Baker A.C."/>
            <person name="Traylor-Knowles N."/>
        </authorList>
    </citation>
    <scope>NUCLEOTIDE SEQUENCE [LARGE SCALE GENOMIC DNA]</scope>
    <source>
        <strain evidence="11">RSMAS</strain>
        <tissue evidence="11">Whole animal</tissue>
    </source>
</reference>
<organism evidence="11 12">
    <name type="scientific">Pocillopora damicornis</name>
    <name type="common">Cauliflower coral</name>
    <name type="synonym">Millepora damicornis</name>
    <dbReference type="NCBI Taxonomy" id="46731"/>
    <lineage>
        <taxon>Eukaryota</taxon>
        <taxon>Metazoa</taxon>
        <taxon>Cnidaria</taxon>
        <taxon>Anthozoa</taxon>
        <taxon>Hexacorallia</taxon>
        <taxon>Scleractinia</taxon>
        <taxon>Astrocoeniina</taxon>
        <taxon>Pocilloporidae</taxon>
        <taxon>Pocillopora</taxon>
    </lineage>
</organism>
<accession>A0A3M6T6M4</accession>
<dbReference type="GO" id="GO:0032259">
    <property type="term" value="P:methylation"/>
    <property type="evidence" value="ECO:0007669"/>
    <property type="project" value="UniProtKB-KW"/>
</dbReference>
<comment type="caution">
    <text evidence="11">The sequence shown here is derived from an EMBL/GenBank/DDBJ whole genome shotgun (WGS) entry which is preliminary data.</text>
</comment>
<keyword evidence="12" id="KW-1185">Reference proteome</keyword>
<evidence type="ECO:0000256" key="1">
    <source>
        <dbReference type="ARBA" id="ARBA00008361"/>
    </source>
</evidence>
<evidence type="ECO:0000256" key="9">
    <source>
        <dbReference type="ARBA" id="ARBA00067848"/>
    </source>
</evidence>
<evidence type="ECO:0000313" key="11">
    <source>
        <dbReference type="EMBL" id="RMX37066.1"/>
    </source>
</evidence>
<dbReference type="CDD" id="cd02440">
    <property type="entry name" value="AdoMet_MTases"/>
    <property type="match status" value="1"/>
</dbReference>
<keyword evidence="4" id="KW-0808">Transferase</keyword>
<dbReference type="Proteomes" id="UP000275408">
    <property type="component" value="Unassembled WGS sequence"/>
</dbReference>
<dbReference type="Pfam" id="PF13847">
    <property type="entry name" value="Methyltransf_31"/>
    <property type="match status" value="1"/>
</dbReference>
<evidence type="ECO:0000256" key="7">
    <source>
        <dbReference type="ARBA" id="ARBA00052410"/>
    </source>
</evidence>
<dbReference type="GO" id="GO:0008168">
    <property type="term" value="F:methyltransferase activity"/>
    <property type="evidence" value="ECO:0007669"/>
    <property type="project" value="UniProtKB-KW"/>
</dbReference>